<dbReference type="AlphaFoldDB" id="A0A316UAN2"/>
<sequence length="660" mass="69881">MQSTSIWPSSKTSTHRSHRDPAYKSPSFVDQVSRPHHIASTPSSDSSSSHEGSVISTASSASSSSHLPHRSATSSLNSSPPSHGEHYNTIILPTASGSGLSPRTQDLLQTQRDLFQQYPSYHKPLPPAPHLHRSFSDWQNSLQTLANQGVASSEAHPSTRQSYSNATPATPPIPPPSMQTTTAANVAYATSAFAAPPPAAHHQKREEDEVMRSPDRTRGTKSRRASSGGSKIPEGPRREPTEPSSALEGEMRPTDAGGPAVPPNLAVPAEEGAFKAPEASSSRSTAPGRSSVASSNAASPSTMASSRSSFPASTSADAPSTTARRQSQPHLDLANHPPQQLLKVLAALLHQIASSNDHLRPTNGQEGRDRRKSTWRTGQGDEGAQGSTTHSSAASTPGPEDKRHSVTTAAMGALGTPSSTLCFHARNIPSISIESYLLRILKYCPTTNDVFLSLLVYFDRMSRMGVGAGPGSSSNSPAGAAAGLPLADGVEMSRSGSKDGVDDEDRLRGEEDAHPGMRGFVIDSYNVHRLVIAGITVASKFFSDIFYTNSRYAKVGGLPVHELNQLELQFLLLNDFHLVIPLDELQRYADQLLVYGAEGGVLAPSRVKDVDSNTAATTDAGGRRGSEKGERHTKDRGRGSALAEESAMEAEPPARTASGG</sequence>
<feature type="region of interest" description="Disordered" evidence="1">
    <location>
        <begin position="612"/>
        <end position="660"/>
    </location>
</feature>
<dbReference type="OrthoDB" id="1060854at2759"/>
<name>A0A316UAN2_9BASI</name>
<feature type="compositionally biased region" description="Basic and acidic residues" evidence="1">
    <location>
        <begin position="621"/>
        <end position="638"/>
    </location>
</feature>
<feature type="compositionally biased region" description="Low complexity" evidence="1">
    <location>
        <begin position="640"/>
        <end position="654"/>
    </location>
</feature>
<dbReference type="Gene3D" id="1.10.472.10">
    <property type="entry name" value="Cyclin-like"/>
    <property type="match status" value="1"/>
</dbReference>
<dbReference type="Pfam" id="PF08613">
    <property type="entry name" value="Cyclin"/>
    <property type="match status" value="2"/>
</dbReference>
<feature type="region of interest" description="Disordered" evidence="1">
    <location>
        <begin position="146"/>
        <end position="180"/>
    </location>
</feature>
<feature type="region of interest" description="Disordered" evidence="1">
    <location>
        <begin position="195"/>
        <end position="334"/>
    </location>
</feature>
<feature type="region of interest" description="Disordered" evidence="1">
    <location>
        <begin position="355"/>
        <end position="404"/>
    </location>
</feature>
<feature type="region of interest" description="Disordered" evidence="1">
    <location>
        <begin position="1"/>
        <end position="103"/>
    </location>
</feature>
<dbReference type="GeneID" id="37013849"/>
<gene>
    <name evidence="2" type="ORF">BCV69DRAFT_281802</name>
</gene>
<feature type="compositionally biased region" description="Low complexity" evidence="1">
    <location>
        <begin position="279"/>
        <end position="323"/>
    </location>
</feature>
<feature type="compositionally biased region" description="Polar residues" evidence="1">
    <location>
        <begin position="146"/>
        <end position="166"/>
    </location>
</feature>
<evidence type="ECO:0000313" key="3">
    <source>
        <dbReference type="Proteomes" id="UP000245942"/>
    </source>
</evidence>
<feature type="compositionally biased region" description="Basic and acidic residues" evidence="1">
    <location>
        <begin position="496"/>
        <end position="512"/>
    </location>
</feature>
<dbReference type="GO" id="GO:0000307">
    <property type="term" value="C:cyclin-dependent protein kinase holoenzyme complex"/>
    <property type="evidence" value="ECO:0007669"/>
    <property type="project" value="TreeGrafter"/>
</dbReference>
<dbReference type="GO" id="GO:0019901">
    <property type="term" value="F:protein kinase binding"/>
    <property type="evidence" value="ECO:0007669"/>
    <property type="project" value="InterPro"/>
</dbReference>
<feature type="compositionally biased region" description="Polar residues" evidence="1">
    <location>
        <begin position="1"/>
        <end position="12"/>
    </location>
</feature>
<feature type="compositionally biased region" description="Low complexity" evidence="1">
    <location>
        <begin position="40"/>
        <end position="82"/>
    </location>
</feature>
<protein>
    <submittedName>
        <fullName evidence="2">Cyclin-domain-containing protein</fullName>
    </submittedName>
</protein>
<dbReference type="GO" id="GO:0005634">
    <property type="term" value="C:nucleus"/>
    <property type="evidence" value="ECO:0007669"/>
    <property type="project" value="TreeGrafter"/>
</dbReference>
<dbReference type="GO" id="GO:0016538">
    <property type="term" value="F:cyclin-dependent protein serine/threonine kinase regulator activity"/>
    <property type="evidence" value="ECO:0007669"/>
    <property type="project" value="TreeGrafter"/>
</dbReference>
<dbReference type="CDD" id="cd20558">
    <property type="entry name" value="CYCLIN_ScPCL7-like"/>
    <property type="match status" value="1"/>
</dbReference>
<reference evidence="2 3" key="1">
    <citation type="journal article" date="2018" name="Mol. Biol. Evol.">
        <title>Broad Genomic Sampling Reveals a Smut Pathogenic Ancestry of the Fungal Clade Ustilaginomycotina.</title>
        <authorList>
            <person name="Kijpornyongpan T."/>
            <person name="Mondo S.J."/>
            <person name="Barry K."/>
            <person name="Sandor L."/>
            <person name="Lee J."/>
            <person name="Lipzen A."/>
            <person name="Pangilinan J."/>
            <person name="LaButti K."/>
            <person name="Hainaut M."/>
            <person name="Henrissat B."/>
            <person name="Grigoriev I.V."/>
            <person name="Spatafora J.W."/>
            <person name="Aime M.C."/>
        </authorList>
    </citation>
    <scope>NUCLEOTIDE SEQUENCE [LARGE SCALE GENOMIC DNA]</scope>
    <source>
        <strain evidence="2 3">MCA 4718</strain>
    </source>
</reference>
<dbReference type="InterPro" id="IPR013922">
    <property type="entry name" value="Cyclin_PHO80-like"/>
</dbReference>
<dbReference type="PANTHER" id="PTHR15615">
    <property type="match status" value="1"/>
</dbReference>
<evidence type="ECO:0000313" key="2">
    <source>
        <dbReference type="EMBL" id="PWN21894.1"/>
    </source>
</evidence>
<dbReference type="RefSeq" id="XP_025349054.1">
    <property type="nucleotide sequence ID" value="XM_025492115.1"/>
</dbReference>
<organism evidence="2 3">
    <name type="scientific">Pseudomicrostroma glucosiphilum</name>
    <dbReference type="NCBI Taxonomy" id="1684307"/>
    <lineage>
        <taxon>Eukaryota</taxon>
        <taxon>Fungi</taxon>
        <taxon>Dikarya</taxon>
        <taxon>Basidiomycota</taxon>
        <taxon>Ustilaginomycotina</taxon>
        <taxon>Exobasidiomycetes</taxon>
        <taxon>Microstromatales</taxon>
        <taxon>Microstromatales incertae sedis</taxon>
        <taxon>Pseudomicrostroma</taxon>
    </lineage>
</organism>
<proteinExistence type="predicted"/>
<feature type="compositionally biased region" description="Polar residues" evidence="1">
    <location>
        <begin position="385"/>
        <end position="395"/>
    </location>
</feature>
<keyword evidence="3" id="KW-1185">Reference proteome</keyword>
<dbReference type="Proteomes" id="UP000245942">
    <property type="component" value="Unassembled WGS sequence"/>
</dbReference>
<dbReference type="STRING" id="1684307.A0A316UAN2"/>
<accession>A0A316UAN2</accession>
<dbReference type="PANTHER" id="PTHR15615:SF94">
    <property type="entry name" value="PHO85 CYCLIN-6-RELATED"/>
    <property type="match status" value="1"/>
</dbReference>
<feature type="region of interest" description="Disordered" evidence="1">
    <location>
        <begin position="490"/>
        <end position="512"/>
    </location>
</feature>
<evidence type="ECO:0000256" key="1">
    <source>
        <dbReference type="SAM" id="MobiDB-lite"/>
    </source>
</evidence>
<dbReference type="EMBL" id="KZ819324">
    <property type="protein sequence ID" value="PWN21894.1"/>
    <property type="molecule type" value="Genomic_DNA"/>
</dbReference>
<feature type="compositionally biased region" description="Basic and acidic residues" evidence="1">
    <location>
        <begin position="204"/>
        <end position="218"/>
    </location>
</feature>